<evidence type="ECO:0000256" key="1">
    <source>
        <dbReference type="ARBA" id="ARBA00001946"/>
    </source>
</evidence>
<reference evidence="13" key="1">
    <citation type="submission" date="2016-07" db="EMBL/GenBank/DDBJ databases">
        <authorList>
            <person name="Florea S."/>
            <person name="Webb J.S."/>
            <person name="Jaromczyk J."/>
            <person name="Schardl C.L."/>
        </authorList>
    </citation>
    <scope>NUCLEOTIDE SEQUENCE [LARGE SCALE GENOMIC DNA]</scope>
    <source>
        <strain evidence="13">MV-1</strain>
    </source>
</reference>
<dbReference type="GO" id="GO:0009236">
    <property type="term" value="P:cobalamin biosynthetic process"/>
    <property type="evidence" value="ECO:0007669"/>
    <property type="project" value="UniProtKB-UniRule"/>
</dbReference>
<dbReference type="UniPathway" id="UPA00148">
    <property type="reaction ID" value="UER00231"/>
</dbReference>
<dbReference type="Pfam" id="PF07685">
    <property type="entry name" value="GATase_3"/>
    <property type="match status" value="1"/>
</dbReference>
<comment type="catalytic activity">
    <reaction evidence="9">
        <text>cob(II)yrinate + 2 L-glutamine + 2 ATP + 2 H2O = cob(II)yrinate a,c diamide + 2 L-glutamate + 2 ADP + 2 phosphate + 2 H(+)</text>
        <dbReference type="Rhea" id="RHEA:26289"/>
        <dbReference type="ChEBI" id="CHEBI:15377"/>
        <dbReference type="ChEBI" id="CHEBI:15378"/>
        <dbReference type="ChEBI" id="CHEBI:29985"/>
        <dbReference type="ChEBI" id="CHEBI:30616"/>
        <dbReference type="ChEBI" id="CHEBI:43474"/>
        <dbReference type="ChEBI" id="CHEBI:58359"/>
        <dbReference type="ChEBI" id="CHEBI:58537"/>
        <dbReference type="ChEBI" id="CHEBI:58894"/>
        <dbReference type="ChEBI" id="CHEBI:456216"/>
        <dbReference type="EC" id="6.3.5.11"/>
    </reaction>
</comment>
<dbReference type="InterPro" id="IPR002586">
    <property type="entry name" value="CobQ/CobB/MinD/ParA_Nub-bd_dom"/>
</dbReference>
<dbReference type="InterPro" id="IPR004484">
    <property type="entry name" value="CbiA/CobB_synth"/>
</dbReference>
<dbReference type="OrthoDB" id="9764035at2"/>
<feature type="active site" description="Nucleophile" evidence="9">
    <location>
        <position position="334"/>
    </location>
</feature>
<name>A0A1E5Q9N5_9PROT</name>
<evidence type="ECO:0000256" key="3">
    <source>
        <dbReference type="ARBA" id="ARBA00022573"/>
    </source>
</evidence>
<feature type="domain" description="CobQ/CobB/MinD/ParA nucleotide binding" evidence="10">
    <location>
        <begin position="12"/>
        <end position="191"/>
    </location>
</feature>
<comment type="cofactor">
    <cofactor evidence="1 9">
        <name>Mg(2+)</name>
        <dbReference type="ChEBI" id="CHEBI:18420"/>
    </cofactor>
</comment>
<dbReference type="NCBIfam" id="TIGR00379">
    <property type="entry name" value="cobB"/>
    <property type="match status" value="1"/>
</dbReference>
<dbReference type="EC" id="6.3.5.11" evidence="9"/>
<dbReference type="PROSITE" id="PS51274">
    <property type="entry name" value="GATASE_COBBQ"/>
    <property type="match status" value="1"/>
</dbReference>
<dbReference type="AlphaFoldDB" id="A0A1E5Q9N5"/>
<dbReference type="Gene3D" id="3.40.50.880">
    <property type="match status" value="1"/>
</dbReference>
<keyword evidence="5 9" id="KW-0547">Nucleotide-binding</keyword>
<sequence>MGHILISAAHKSSGKTMVTTGLVRALTLRGRRVATFKKGPDYIDPKWLAAAAGLTSGGSCYNLDFHTQTDDEIKDMFARHSANADISIIEGNKGLHDGVDVEGSNSNAALAKMLGAPVILVIDASGITRGIAPLLKGYEVFDTDVNIAGVILNKVMGPRHEEKLIAAVERYTNIPVLGSIRRNAKLNVDERHIGLIPNNEYPAARTRIETLGEQIAAQVDLDRIEAIAASAAKMAPAQASDIASQTVRPDVRIAIAKDPAFGFYYADDLDALKAAGAQLVYFNTLNDVYLPTCDGLFLGGGFPETQMKRLEANKTLRTRIKAAIEAGLPTYAECGGLMYLSRSISWHEDKHEMVGVIPGDTTMHIRPQGRGYVQLHPPPKHPWNISEEACAFDGEYIPAHEFHHSRLENIDTDLTFAFEVLRGQGVNGTHDGIVMHNMVAGYTHLRSTSRCRWAEAFTAFVRQKKQERRGNPSPAQIAG</sequence>
<dbReference type="CDD" id="cd05388">
    <property type="entry name" value="CobB_N"/>
    <property type="match status" value="1"/>
</dbReference>
<feature type="site" description="Increases nucleophilicity of active site Cys" evidence="9">
    <location>
        <position position="444"/>
    </location>
</feature>
<evidence type="ECO:0000256" key="9">
    <source>
        <dbReference type="HAMAP-Rule" id="MF_00027"/>
    </source>
</evidence>
<dbReference type="Pfam" id="PF01656">
    <property type="entry name" value="CbiA"/>
    <property type="match status" value="1"/>
</dbReference>
<dbReference type="Gene3D" id="3.40.50.300">
    <property type="entry name" value="P-loop containing nucleotide triphosphate hydrolases"/>
    <property type="match status" value="2"/>
</dbReference>
<dbReference type="CDD" id="cd03130">
    <property type="entry name" value="GATase1_CobB"/>
    <property type="match status" value="1"/>
</dbReference>
<evidence type="ECO:0000256" key="4">
    <source>
        <dbReference type="ARBA" id="ARBA00022598"/>
    </source>
</evidence>
<keyword evidence="6 9" id="KW-0067">ATP-binding</keyword>
<keyword evidence="4 9" id="KW-0436">Ligase</keyword>
<gene>
    <name evidence="9" type="primary">cbiA</name>
    <name evidence="12" type="ORF">BEN30_06435</name>
</gene>
<dbReference type="NCBIfam" id="NF002204">
    <property type="entry name" value="PRK01077.1"/>
    <property type="match status" value="1"/>
</dbReference>
<evidence type="ECO:0000259" key="11">
    <source>
        <dbReference type="Pfam" id="PF07685"/>
    </source>
</evidence>
<comment type="similarity">
    <text evidence="2">Belongs to the CobB/CobQ family. CobQ subfamily.</text>
</comment>
<dbReference type="GO" id="GO:0042242">
    <property type="term" value="F:cobyrinic acid a,c-diamide synthase activity"/>
    <property type="evidence" value="ECO:0007669"/>
    <property type="project" value="UniProtKB-UniRule"/>
</dbReference>
<keyword evidence="3 9" id="KW-0169">Cobalamin biosynthesis</keyword>
<evidence type="ECO:0000256" key="5">
    <source>
        <dbReference type="ARBA" id="ARBA00022741"/>
    </source>
</evidence>
<dbReference type="HAMAP" id="MF_00027">
    <property type="entry name" value="CobB_CbiA"/>
    <property type="match status" value="1"/>
</dbReference>
<dbReference type="RefSeq" id="WP_069957232.1">
    <property type="nucleotide sequence ID" value="NZ_MCGG01000014.1"/>
</dbReference>
<dbReference type="EMBL" id="MCGG01000014">
    <property type="protein sequence ID" value="OEJ68391.1"/>
    <property type="molecule type" value="Genomic_DNA"/>
</dbReference>
<evidence type="ECO:0000256" key="8">
    <source>
        <dbReference type="ARBA" id="ARBA00022962"/>
    </source>
</evidence>
<dbReference type="InterPro" id="IPR027417">
    <property type="entry name" value="P-loop_NTPase"/>
</dbReference>
<keyword evidence="13" id="KW-1185">Reference proteome</keyword>
<dbReference type="STRING" id="28181.BEN30_06435"/>
<comment type="domain">
    <text evidence="9">Comprises of two domains. The C-terminal domain contains the binding site for glutamine and catalyzes the hydrolysis of this substrate to glutamate and ammonia. The N-terminal domain is anticipated to bind ATP and cobyrinate and catalyzes the ultimate synthesis of the diamide product. The ammonia produced via the glutaminase domain is probably translocated to the adjacent domain via a molecular tunnel, where it reacts with an activated intermediate.</text>
</comment>
<dbReference type="SUPFAM" id="SSF52540">
    <property type="entry name" value="P-loop containing nucleoside triphosphate hydrolases"/>
    <property type="match status" value="1"/>
</dbReference>
<protein>
    <recommendedName>
        <fullName evidence="9">Cobyrinate a,c-diamide synthase</fullName>
        <ecNumber evidence="9">6.3.5.11</ecNumber>
    </recommendedName>
    <alternativeName>
        <fullName evidence="9">Cobyrinic acid a,c-diamide synthetase</fullName>
    </alternativeName>
</protein>
<comment type="miscellaneous">
    <text evidence="9">The a and c carboxylates of cobyrinate are activated for nucleophilic attack via formation of a phosphorylated intermediate by ATP. CbiA catalyzes first the amidation of the c-carboxylate, and then that of the a-carboxylate.</text>
</comment>
<dbReference type="InterPro" id="IPR011698">
    <property type="entry name" value="GATase_3"/>
</dbReference>
<accession>A0A1E5Q9N5</accession>
<evidence type="ECO:0000256" key="2">
    <source>
        <dbReference type="ARBA" id="ARBA00006205"/>
    </source>
</evidence>
<organism evidence="12 13">
    <name type="scientific">Magnetovibrio blakemorei</name>
    <dbReference type="NCBI Taxonomy" id="28181"/>
    <lineage>
        <taxon>Bacteria</taxon>
        <taxon>Pseudomonadati</taxon>
        <taxon>Pseudomonadota</taxon>
        <taxon>Alphaproteobacteria</taxon>
        <taxon>Rhodospirillales</taxon>
        <taxon>Magnetovibrionaceae</taxon>
        <taxon>Magnetovibrio</taxon>
    </lineage>
</organism>
<evidence type="ECO:0000313" key="12">
    <source>
        <dbReference type="EMBL" id="OEJ68391.1"/>
    </source>
</evidence>
<keyword evidence="8 9" id="KW-0315">Glutamine amidotransferase</keyword>
<dbReference type="PANTHER" id="PTHR43873">
    <property type="entry name" value="COBYRINATE A,C-DIAMIDE SYNTHASE"/>
    <property type="match status" value="1"/>
</dbReference>
<dbReference type="PANTHER" id="PTHR43873:SF1">
    <property type="entry name" value="COBYRINATE A,C-DIAMIDE SYNTHASE"/>
    <property type="match status" value="1"/>
</dbReference>
<dbReference type="Proteomes" id="UP000095347">
    <property type="component" value="Unassembled WGS sequence"/>
</dbReference>
<proteinExistence type="inferred from homology"/>
<feature type="domain" description="CobB/CobQ-like glutamine amidotransferase" evidence="11">
    <location>
        <begin position="252"/>
        <end position="445"/>
    </location>
</feature>
<evidence type="ECO:0000256" key="7">
    <source>
        <dbReference type="ARBA" id="ARBA00022842"/>
    </source>
</evidence>
<dbReference type="SUPFAM" id="SSF52317">
    <property type="entry name" value="Class I glutamine amidotransferase-like"/>
    <property type="match status" value="1"/>
</dbReference>
<evidence type="ECO:0000313" key="13">
    <source>
        <dbReference type="Proteomes" id="UP000095347"/>
    </source>
</evidence>
<comment type="function">
    <text evidence="9">Catalyzes the ATP-dependent amidation of the two carboxylate groups at positions a and c of cobyrinate, using either L-glutamine or ammonia as the nitrogen source.</text>
</comment>
<dbReference type="InterPro" id="IPR029062">
    <property type="entry name" value="Class_I_gatase-like"/>
</dbReference>
<keyword evidence="7 9" id="KW-0460">Magnesium</keyword>
<comment type="pathway">
    <text evidence="9">Cofactor biosynthesis; adenosylcobalamin biosynthesis; cob(II)yrinate a,c-diamide from sirohydrochlorin (anaerobic route): step 10/10.</text>
</comment>
<dbReference type="GO" id="GO:0005524">
    <property type="term" value="F:ATP binding"/>
    <property type="evidence" value="ECO:0007669"/>
    <property type="project" value="UniProtKB-UniRule"/>
</dbReference>
<evidence type="ECO:0000259" key="10">
    <source>
        <dbReference type="Pfam" id="PF01656"/>
    </source>
</evidence>
<comment type="similarity">
    <text evidence="9">Belongs to the CobB/CbiA family.</text>
</comment>
<comment type="caution">
    <text evidence="12">The sequence shown here is derived from an EMBL/GenBank/DDBJ whole genome shotgun (WGS) entry which is preliminary data.</text>
</comment>
<evidence type="ECO:0000256" key="6">
    <source>
        <dbReference type="ARBA" id="ARBA00022840"/>
    </source>
</evidence>